<dbReference type="PANTHER" id="PTHR18968">
    <property type="entry name" value="THIAMINE PYROPHOSPHATE ENZYMES"/>
    <property type="match status" value="1"/>
</dbReference>
<protein>
    <submittedName>
        <fullName evidence="7">Thiamine pyrophosphate-binding protein</fullName>
    </submittedName>
</protein>
<dbReference type="AlphaFoldDB" id="A0A516Q1V0"/>
<feature type="domain" description="Thiamine pyrophosphate enzyme central" evidence="4">
    <location>
        <begin position="190"/>
        <end position="323"/>
    </location>
</feature>
<dbReference type="InterPro" id="IPR029035">
    <property type="entry name" value="DHS-like_NAD/FAD-binding_dom"/>
</dbReference>
<dbReference type="GO" id="GO:0003984">
    <property type="term" value="F:acetolactate synthase activity"/>
    <property type="evidence" value="ECO:0007669"/>
    <property type="project" value="TreeGrafter"/>
</dbReference>
<evidence type="ECO:0000259" key="4">
    <source>
        <dbReference type="Pfam" id="PF00205"/>
    </source>
</evidence>
<dbReference type="InterPro" id="IPR011766">
    <property type="entry name" value="TPP_enzyme_TPP-bd"/>
</dbReference>
<gene>
    <name evidence="7" type="ORF">FOE78_16910</name>
</gene>
<sequence>MSTDPEFTVSGVIAQTLARHLRHCFGLMGNGNAYLLDALAGTDVPFVAVRHEAGAVVAADAYYRACGRIAAATTTYGAGYTNTVTALAEAVRARTPLLLVTGDQPSTGARPWDVDQPGIAAAVGARTFVVGTDDAAAMTVAALQYALDHRAPVVLSIPYDLAAAGAGVQPTAAELIMPAPLAPDRTQIPALAGILDRAQHPLVLAGRGAWLSGASDVLARLAHRIGALTATSAGAPGVIGPAPDGLEVDLGICGGFADDDAAKLINSADVVLVAGARLNPFTMRHQTALGSDATVIQLDLADQATHPSVSHYLRGDVRLSAEALLAELGDAPVHRWRDRAANRSRHRDPGTGLAADGRLDPRSVAYRLNQLLPADRTVVSDGGHFIGWAPTYWDLPEPNRLILVGTEFQAIGMGFPSAVGAAAALPESTVVLTTGDGGGLMALADLDSMIRTVRRGVVVVWNDGYYGAELHQYGSLGLSTAPMRIRTADFAALGRALGAAGAVINTPDDLDQLARWLDAGSDGVFVADCRVSPHIRAPYMTTQLSLTS</sequence>
<dbReference type="GO" id="GO:0005948">
    <property type="term" value="C:acetolactate synthase complex"/>
    <property type="evidence" value="ECO:0007669"/>
    <property type="project" value="TreeGrafter"/>
</dbReference>
<dbReference type="GO" id="GO:0050660">
    <property type="term" value="F:flavin adenine dinucleotide binding"/>
    <property type="evidence" value="ECO:0007669"/>
    <property type="project" value="TreeGrafter"/>
</dbReference>
<dbReference type="PANTHER" id="PTHR18968:SF13">
    <property type="entry name" value="ACETOLACTATE SYNTHASE CATALYTIC SUBUNIT, MITOCHONDRIAL"/>
    <property type="match status" value="1"/>
</dbReference>
<evidence type="ECO:0000256" key="2">
    <source>
        <dbReference type="ARBA" id="ARBA00023052"/>
    </source>
</evidence>
<dbReference type="Gene3D" id="3.40.50.1220">
    <property type="entry name" value="TPP-binding domain"/>
    <property type="match status" value="1"/>
</dbReference>
<evidence type="ECO:0000313" key="8">
    <source>
        <dbReference type="Proteomes" id="UP000319263"/>
    </source>
</evidence>
<dbReference type="CDD" id="cd07035">
    <property type="entry name" value="TPP_PYR_POX_like"/>
    <property type="match status" value="1"/>
</dbReference>
<dbReference type="RefSeq" id="WP_143987337.1">
    <property type="nucleotide sequence ID" value="NZ_CP041692.1"/>
</dbReference>
<feature type="domain" description="Thiamine pyrophosphate enzyme N-terminal TPP-binding" evidence="6">
    <location>
        <begin position="8"/>
        <end position="109"/>
    </location>
</feature>
<dbReference type="KEGG" id="mik:FOE78_16910"/>
<dbReference type="CDD" id="cd00568">
    <property type="entry name" value="TPP_enzymes"/>
    <property type="match status" value="1"/>
</dbReference>
<dbReference type="OrthoDB" id="3203527at2"/>
<dbReference type="GO" id="GO:0030976">
    <property type="term" value="F:thiamine pyrophosphate binding"/>
    <property type="evidence" value="ECO:0007669"/>
    <property type="project" value="InterPro"/>
</dbReference>
<name>A0A516Q1V0_9ACTN</name>
<accession>A0A516Q1V0</accession>
<organism evidence="7 8">
    <name type="scientific">Microlunatus elymi</name>
    <dbReference type="NCBI Taxonomy" id="2596828"/>
    <lineage>
        <taxon>Bacteria</taxon>
        <taxon>Bacillati</taxon>
        <taxon>Actinomycetota</taxon>
        <taxon>Actinomycetes</taxon>
        <taxon>Propionibacteriales</taxon>
        <taxon>Propionibacteriaceae</taxon>
        <taxon>Microlunatus</taxon>
    </lineage>
</organism>
<keyword evidence="8" id="KW-1185">Reference proteome</keyword>
<proteinExistence type="inferred from homology"/>
<dbReference type="GO" id="GO:0009097">
    <property type="term" value="P:isoleucine biosynthetic process"/>
    <property type="evidence" value="ECO:0007669"/>
    <property type="project" value="TreeGrafter"/>
</dbReference>
<evidence type="ECO:0000313" key="7">
    <source>
        <dbReference type="EMBL" id="QDP97378.1"/>
    </source>
</evidence>
<evidence type="ECO:0000259" key="6">
    <source>
        <dbReference type="Pfam" id="PF02776"/>
    </source>
</evidence>
<reference evidence="7 8" key="1">
    <citation type="submission" date="2019-07" db="EMBL/GenBank/DDBJ databases">
        <title>Microlunatus dokdonensis sp. nov. isolated from the rhizospheric soil of the wild plant Elymus tsukushiensis.</title>
        <authorList>
            <person name="Ghim S.-Y."/>
            <person name="Hwang Y.-J."/>
            <person name="Son J.-S."/>
            <person name="Shin J.-H."/>
        </authorList>
    </citation>
    <scope>NUCLEOTIDE SEQUENCE [LARGE SCALE GENOMIC DNA]</scope>
    <source>
        <strain evidence="7 8">KUDC0627</strain>
    </source>
</reference>
<dbReference type="GO" id="GO:0009099">
    <property type="term" value="P:L-valine biosynthetic process"/>
    <property type="evidence" value="ECO:0007669"/>
    <property type="project" value="TreeGrafter"/>
</dbReference>
<dbReference type="Pfam" id="PF02776">
    <property type="entry name" value="TPP_enzyme_N"/>
    <property type="match status" value="1"/>
</dbReference>
<keyword evidence="2 3" id="KW-0786">Thiamine pyrophosphate</keyword>
<dbReference type="SUPFAM" id="SSF52467">
    <property type="entry name" value="DHS-like NAD/FAD-binding domain"/>
    <property type="match status" value="1"/>
</dbReference>
<dbReference type="Pfam" id="PF00205">
    <property type="entry name" value="TPP_enzyme_M"/>
    <property type="match status" value="1"/>
</dbReference>
<dbReference type="InterPro" id="IPR012000">
    <property type="entry name" value="Thiamin_PyroP_enz_cen_dom"/>
</dbReference>
<dbReference type="Gene3D" id="3.40.50.970">
    <property type="match status" value="2"/>
</dbReference>
<dbReference type="InterPro" id="IPR012001">
    <property type="entry name" value="Thiamin_PyroP_enz_TPP-bd_dom"/>
</dbReference>
<dbReference type="GO" id="GO:0000287">
    <property type="term" value="F:magnesium ion binding"/>
    <property type="evidence" value="ECO:0007669"/>
    <property type="project" value="InterPro"/>
</dbReference>
<dbReference type="Pfam" id="PF02775">
    <property type="entry name" value="TPP_enzyme_C"/>
    <property type="match status" value="1"/>
</dbReference>
<comment type="similarity">
    <text evidence="1 3">Belongs to the TPP enzyme family.</text>
</comment>
<dbReference type="InterPro" id="IPR029061">
    <property type="entry name" value="THDP-binding"/>
</dbReference>
<feature type="domain" description="Thiamine pyrophosphate enzyme TPP-binding" evidence="5">
    <location>
        <begin position="381"/>
        <end position="515"/>
    </location>
</feature>
<dbReference type="EMBL" id="CP041692">
    <property type="protein sequence ID" value="QDP97378.1"/>
    <property type="molecule type" value="Genomic_DNA"/>
</dbReference>
<evidence type="ECO:0000256" key="3">
    <source>
        <dbReference type="RuleBase" id="RU362132"/>
    </source>
</evidence>
<dbReference type="Proteomes" id="UP000319263">
    <property type="component" value="Chromosome"/>
</dbReference>
<evidence type="ECO:0000259" key="5">
    <source>
        <dbReference type="Pfam" id="PF02775"/>
    </source>
</evidence>
<dbReference type="InterPro" id="IPR045229">
    <property type="entry name" value="TPP_enz"/>
</dbReference>
<evidence type="ECO:0000256" key="1">
    <source>
        <dbReference type="ARBA" id="ARBA00007812"/>
    </source>
</evidence>
<dbReference type="SUPFAM" id="SSF52518">
    <property type="entry name" value="Thiamin diphosphate-binding fold (THDP-binding)"/>
    <property type="match status" value="2"/>
</dbReference>